<dbReference type="Gene3D" id="2.120.10.30">
    <property type="entry name" value="TolB, C-terminal domain"/>
    <property type="match status" value="1"/>
</dbReference>
<name>A0ABV3GNQ2_MICGL</name>
<dbReference type="EMBL" id="JBFALK010000020">
    <property type="protein sequence ID" value="MEV0973066.1"/>
    <property type="molecule type" value="Genomic_DNA"/>
</dbReference>
<evidence type="ECO:0000313" key="2">
    <source>
        <dbReference type="EMBL" id="MEV0973066.1"/>
    </source>
</evidence>
<dbReference type="InterPro" id="IPR011042">
    <property type="entry name" value="6-blade_b-propeller_TolB-like"/>
</dbReference>
<organism evidence="2 3">
    <name type="scientific">Microtetraspora glauca</name>
    <dbReference type="NCBI Taxonomy" id="1996"/>
    <lineage>
        <taxon>Bacteria</taxon>
        <taxon>Bacillati</taxon>
        <taxon>Actinomycetota</taxon>
        <taxon>Actinomycetes</taxon>
        <taxon>Streptosporangiales</taxon>
        <taxon>Streptosporangiaceae</taxon>
        <taxon>Microtetraspora</taxon>
    </lineage>
</organism>
<reference evidence="2 3" key="1">
    <citation type="submission" date="2024-06" db="EMBL/GenBank/DDBJ databases">
        <title>The Natural Products Discovery Center: Release of the First 8490 Sequenced Strains for Exploring Actinobacteria Biosynthetic Diversity.</title>
        <authorList>
            <person name="Kalkreuter E."/>
            <person name="Kautsar S.A."/>
            <person name="Yang D."/>
            <person name="Bader C.D."/>
            <person name="Teijaro C.N."/>
            <person name="Fluegel L."/>
            <person name="Davis C.M."/>
            <person name="Simpson J.R."/>
            <person name="Lauterbach L."/>
            <person name="Steele A.D."/>
            <person name="Gui C."/>
            <person name="Meng S."/>
            <person name="Li G."/>
            <person name="Viehrig K."/>
            <person name="Ye F."/>
            <person name="Su P."/>
            <person name="Kiefer A.F."/>
            <person name="Nichols A."/>
            <person name="Cepeda A.J."/>
            <person name="Yan W."/>
            <person name="Fan B."/>
            <person name="Jiang Y."/>
            <person name="Adhikari A."/>
            <person name="Zheng C.-J."/>
            <person name="Schuster L."/>
            <person name="Cowan T.M."/>
            <person name="Smanski M.J."/>
            <person name="Chevrette M.G."/>
            <person name="De Carvalho L.P.S."/>
            <person name="Shen B."/>
        </authorList>
    </citation>
    <scope>NUCLEOTIDE SEQUENCE [LARGE SCALE GENOMIC DNA]</scope>
    <source>
        <strain evidence="2 3">NPDC050100</strain>
    </source>
</reference>
<accession>A0ABV3GNQ2</accession>
<feature type="chain" id="PRO_5047498084" description="WD40 repeat domain-containing protein" evidence="1">
    <location>
        <begin position="35"/>
        <end position="343"/>
    </location>
</feature>
<feature type="signal peptide" evidence="1">
    <location>
        <begin position="1"/>
        <end position="34"/>
    </location>
</feature>
<comment type="caution">
    <text evidence="2">The sequence shown here is derived from an EMBL/GenBank/DDBJ whole genome shotgun (WGS) entry which is preliminary data.</text>
</comment>
<protein>
    <recommendedName>
        <fullName evidence="4">WD40 repeat domain-containing protein</fullName>
    </recommendedName>
</protein>
<dbReference type="SUPFAM" id="SSF82171">
    <property type="entry name" value="DPP6 N-terminal domain-like"/>
    <property type="match status" value="1"/>
</dbReference>
<keyword evidence="1" id="KW-0732">Signal</keyword>
<dbReference type="Proteomes" id="UP001551675">
    <property type="component" value="Unassembled WGS sequence"/>
</dbReference>
<gene>
    <name evidence="2" type="ORF">AB0I59_31050</name>
</gene>
<proteinExistence type="predicted"/>
<sequence>MNTMTRPAARVPARLAIAALALGTLGAVGAPATAAQAQAQTQAQAQAQAQARAGAHDMIRYASVKGCLDKEYGNTPCGSWRLSMHSGKVMPLSDALVWPRDAKGKSVTYMAAPIAVSGDGRSVAYFRKSDRRLVVREVGGAVHVMPRIKGLSMVSAGISLSQDGGHLLLDYYDAKDDRQPSRVYDVSDPGQGTALPAAAVNASFSGDGESVLAELGTEDNTTALVAYDSSGTELARIEPPQVVVNNSPRALSSDGRTVAVFAGSSLKLYDMATDQLVRSLRVKLPGKTAPYMVDWTGEHEVTVHIDRGKSMWIGEFDTETGAGKVRDTYSLPKDAYTFAACGG</sequence>
<evidence type="ECO:0000313" key="3">
    <source>
        <dbReference type="Proteomes" id="UP001551675"/>
    </source>
</evidence>
<evidence type="ECO:0008006" key="4">
    <source>
        <dbReference type="Google" id="ProtNLM"/>
    </source>
</evidence>
<evidence type="ECO:0000256" key="1">
    <source>
        <dbReference type="SAM" id="SignalP"/>
    </source>
</evidence>
<dbReference type="RefSeq" id="WP_358138744.1">
    <property type="nucleotide sequence ID" value="NZ_JBFALK010000020.1"/>
</dbReference>
<keyword evidence="3" id="KW-1185">Reference proteome</keyword>